<feature type="domain" description="Fibronectin type-III" evidence="1">
    <location>
        <begin position="97"/>
        <end position="184"/>
    </location>
</feature>
<dbReference type="OrthoDB" id="9908419at2759"/>
<dbReference type="InterPro" id="IPR013783">
    <property type="entry name" value="Ig-like_fold"/>
</dbReference>
<dbReference type="Ensembl" id="ENSATET00000059276.1">
    <property type="protein sequence ID" value="ENSATEP00000060733.1"/>
    <property type="gene ID" value="ENSATEG00000026802.1"/>
</dbReference>
<dbReference type="Gene3D" id="2.60.40.10">
    <property type="entry name" value="Immunoglobulins"/>
    <property type="match status" value="5"/>
</dbReference>
<feature type="domain" description="Fibronectin type-III" evidence="1">
    <location>
        <begin position="397"/>
        <end position="484"/>
    </location>
</feature>
<dbReference type="PROSITE" id="PS50853">
    <property type="entry name" value="FN3"/>
    <property type="match status" value="2"/>
</dbReference>
<reference evidence="2" key="1">
    <citation type="submission" date="2021-04" db="EMBL/GenBank/DDBJ databases">
        <authorList>
            <consortium name="Wellcome Sanger Institute Data Sharing"/>
        </authorList>
    </citation>
    <scope>NUCLEOTIDE SEQUENCE [LARGE SCALE GENOMIC DNA]</scope>
</reference>
<dbReference type="Proteomes" id="UP000265040">
    <property type="component" value="Chromosome 17"/>
</dbReference>
<evidence type="ECO:0000313" key="2">
    <source>
        <dbReference type="Ensembl" id="ENSATEP00000060733.1"/>
    </source>
</evidence>
<dbReference type="InterPro" id="IPR036116">
    <property type="entry name" value="FN3_sf"/>
</dbReference>
<dbReference type="InParanoid" id="A0A7N6FH25"/>
<keyword evidence="3" id="KW-1185">Reference proteome</keyword>
<dbReference type="Pfam" id="PF00041">
    <property type="entry name" value="fn3"/>
    <property type="match status" value="1"/>
</dbReference>
<dbReference type="PANTHER" id="PTHR47135">
    <property type="entry name" value="FIBRONECTIN TYPE III DOMAIN-CONTAINING PROTEIN 7"/>
    <property type="match status" value="1"/>
</dbReference>
<dbReference type="AlphaFoldDB" id="A0A7N6FH25"/>
<name>A0A7N6FH25_ANATE</name>
<reference evidence="2" key="3">
    <citation type="submission" date="2025-09" db="UniProtKB">
        <authorList>
            <consortium name="Ensembl"/>
        </authorList>
    </citation>
    <scope>IDENTIFICATION</scope>
</reference>
<accession>A0A7N6FH25</accession>
<protein>
    <recommendedName>
        <fullName evidence="1">Fibronectin type-III domain-containing protein</fullName>
    </recommendedName>
</protein>
<proteinExistence type="predicted"/>
<dbReference type="PANTHER" id="PTHR47135:SF4">
    <property type="match status" value="1"/>
</dbReference>
<sequence>MCFPLVPCTPTNVTATYKCSPDLVPVSWAASNGAKYYTAVAESTSGYSARCTTNTTSCGLPGLQCGDVYTIRVSGADDNCLIDSDICCIYTPTEPCTPTNVSSLLICSAGSAQVSWAPSANALSYAVKATSAEQILNLTCQTTGTSCSLSDLQCEQTYNVSVKASSGSCTGPCSSPQTVKTVCALVFVGVDRQRVAVTDQGSPVTCNTTNTLCLLNGLQCGHIYNITVMAQNQASPCIPSNVTTYAQCMFTMGSVSWGPSDGAKTYTAEATGLDGDTYQCLTSTTSCSWTDLHCGEQYSVVVRANNDNCSSLPSNTSIIYMIVSLSWHANNGTKIYTVSADAKNQPTTFSTNVTTTDFSDLTCGQNYSLSVTPHILLLHTQTCHMTNPSCLSTVPCVPTNISLVMNCVSNTAAVSWSASRGALHYSVTAHSFYGNASCQSSDLSCTLYNLTCGSQYTVQVVAIGENCSSIPTPCPPENVSAQVSCLSNNMMVSWNASRDADRFSVSVISLDGGFSESCTSTSTSCSIGNVNCGNTFSVHVASSLGSCISQQSQTQSISSGMKTSNTTA</sequence>
<dbReference type="GeneTree" id="ENSGT00980000198596"/>
<dbReference type="SMART" id="SM00060">
    <property type="entry name" value="FN3"/>
    <property type="match status" value="2"/>
</dbReference>
<dbReference type="SUPFAM" id="SSF49265">
    <property type="entry name" value="Fibronectin type III"/>
    <property type="match status" value="5"/>
</dbReference>
<evidence type="ECO:0000313" key="3">
    <source>
        <dbReference type="Proteomes" id="UP000265040"/>
    </source>
</evidence>
<reference evidence="2" key="2">
    <citation type="submission" date="2025-08" db="UniProtKB">
        <authorList>
            <consortium name="Ensembl"/>
        </authorList>
    </citation>
    <scope>IDENTIFICATION</scope>
</reference>
<organism evidence="2 3">
    <name type="scientific">Anabas testudineus</name>
    <name type="common">Climbing perch</name>
    <name type="synonym">Anthias testudineus</name>
    <dbReference type="NCBI Taxonomy" id="64144"/>
    <lineage>
        <taxon>Eukaryota</taxon>
        <taxon>Metazoa</taxon>
        <taxon>Chordata</taxon>
        <taxon>Craniata</taxon>
        <taxon>Vertebrata</taxon>
        <taxon>Euteleostomi</taxon>
        <taxon>Actinopterygii</taxon>
        <taxon>Neopterygii</taxon>
        <taxon>Teleostei</taxon>
        <taxon>Neoteleostei</taxon>
        <taxon>Acanthomorphata</taxon>
        <taxon>Anabantaria</taxon>
        <taxon>Anabantiformes</taxon>
        <taxon>Anabantoidei</taxon>
        <taxon>Anabantidae</taxon>
        <taxon>Anabas</taxon>
    </lineage>
</organism>
<dbReference type="InterPro" id="IPR003961">
    <property type="entry name" value="FN3_dom"/>
</dbReference>
<evidence type="ECO:0000259" key="1">
    <source>
        <dbReference type="PROSITE" id="PS50853"/>
    </source>
</evidence>